<keyword evidence="6" id="KW-1185">Reference proteome</keyword>
<dbReference type="EMBL" id="BIFR01000001">
    <property type="protein sequence ID" value="GCE11572.1"/>
    <property type="molecule type" value="Genomic_DNA"/>
</dbReference>
<keyword evidence="2" id="KW-0186">Copper</keyword>
<dbReference type="GO" id="GO:0005507">
    <property type="term" value="F:copper ion binding"/>
    <property type="evidence" value="ECO:0007669"/>
    <property type="project" value="InterPro"/>
</dbReference>
<dbReference type="PROSITE" id="PS51257">
    <property type="entry name" value="PROKAR_LIPOPROTEIN"/>
    <property type="match status" value="1"/>
</dbReference>
<evidence type="ECO:0000313" key="6">
    <source>
        <dbReference type="Proteomes" id="UP000287352"/>
    </source>
</evidence>
<sequence>MKTYKSTIILIGLLTLFSLFFAACGSTPSGPNQVHMNDSNFTQDSITIKKGETITLVNDTMTAHIIENGTWDTNGNAKSGQEAGAPKVDYNVGGYANQSVGPFNTAGTFEIYCTIHPSMKFTIIVQ</sequence>
<evidence type="ECO:0000256" key="3">
    <source>
        <dbReference type="SAM" id="SignalP"/>
    </source>
</evidence>
<reference evidence="6" key="1">
    <citation type="submission" date="2018-12" db="EMBL/GenBank/DDBJ databases">
        <title>Tengunoibacter tsumagoiensis gen. nov., sp. nov., Dictyobacter kobayashii sp. nov., D. alpinus sp. nov., and D. joshuensis sp. nov. and description of Dictyobacteraceae fam. nov. within the order Ktedonobacterales isolated from Tengu-no-mugimeshi.</title>
        <authorList>
            <person name="Wang C.M."/>
            <person name="Zheng Y."/>
            <person name="Sakai Y."/>
            <person name="Toyoda A."/>
            <person name="Minakuchi Y."/>
            <person name="Abe K."/>
            <person name="Yokota A."/>
            <person name="Yabe S."/>
        </authorList>
    </citation>
    <scope>NUCLEOTIDE SEQUENCE [LARGE SCALE GENOMIC DNA]</scope>
    <source>
        <strain evidence="6">Uno3</strain>
    </source>
</reference>
<dbReference type="GO" id="GO:0009055">
    <property type="term" value="F:electron transfer activity"/>
    <property type="evidence" value="ECO:0007669"/>
    <property type="project" value="InterPro"/>
</dbReference>
<dbReference type="Gene3D" id="2.60.40.420">
    <property type="entry name" value="Cupredoxins - blue copper proteins"/>
    <property type="match status" value="1"/>
</dbReference>
<gene>
    <name evidence="5" type="ORF">KTT_14310</name>
</gene>
<dbReference type="SUPFAM" id="SSF49503">
    <property type="entry name" value="Cupredoxins"/>
    <property type="match status" value="1"/>
</dbReference>
<evidence type="ECO:0000256" key="1">
    <source>
        <dbReference type="ARBA" id="ARBA00022723"/>
    </source>
</evidence>
<evidence type="ECO:0000256" key="2">
    <source>
        <dbReference type="ARBA" id="ARBA00023008"/>
    </source>
</evidence>
<accession>A0A401ZXK8</accession>
<dbReference type="InterPro" id="IPR008972">
    <property type="entry name" value="Cupredoxin"/>
</dbReference>
<feature type="chain" id="PRO_5019399775" description="Blue (type 1) copper domain-containing protein" evidence="3">
    <location>
        <begin position="23"/>
        <end position="126"/>
    </location>
</feature>
<comment type="caution">
    <text evidence="5">The sequence shown here is derived from an EMBL/GenBank/DDBJ whole genome shotgun (WGS) entry which is preliminary data.</text>
</comment>
<feature type="signal peptide" evidence="3">
    <location>
        <begin position="1"/>
        <end position="22"/>
    </location>
</feature>
<keyword evidence="3" id="KW-0732">Signal</keyword>
<protein>
    <recommendedName>
        <fullName evidence="4">Blue (type 1) copper domain-containing protein</fullName>
    </recommendedName>
</protein>
<proteinExistence type="predicted"/>
<dbReference type="Proteomes" id="UP000287352">
    <property type="component" value="Unassembled WGS sequence"/>
</dbReference>
<dbReference type="RefSeq" id="WP_126579264.1">
    <property type="nucleotide sequence ID" value="NZ_BIFR01000001.1"/>
</dbReference>
<name>A0A401ZXK8_9CHLR</name>
<feature type="domain" description="Blue (type 1) copper" evidence="4">
    <location>
        <begin position="33"/>
        <end position="126"/>
    </location>
</feature>
<evidence type="ECO:0000259" key="4">
    <source>
        <dbReference type="Pfam" id="PF00127"/>
    </source>
</evidence>
<evidence type="ECO:0000313" key="5">
    <source>
        <dbReference type="EMBL" id="GCE11572.1"/>
    </source>
</evidence>
<dbReference type="OrthoDB" id="162414at2"/>
<dbReference type="AlphaFoldDB" id="A0A401ZXK8"/>
<dbReference type="Pfam" id="PF00127">
    <property type="entry name" value="Copper-bind"/>
    <property type="match status" value="1"/>
</dbReference>
<organism evidence="5 6">
    <name type="scientific">Tengunoibacter tsumagoiensis</name>
    <dbReference type="NCBI Taxonomy" id="2014871"/>
    <lineage>
        <taxon>Bacteria</taxon>
        <taxon>Bacillati</taxon>
        <taxon>Chloroflexota</taxon>
        <taxon>Ktedonobacteria</taxon>
        <taxon>Ktedonobacterales</taxon>
        <taxon>Dictyobacteraceae</taxon>
        <taxon>Tengunoibacter</taxon>
    </lineage>
</organism>
<keyword evidence="1" id="KW-0479">Metal-binding</keyword>
<dbReference type="InterPro" id="IPR000923">
    <property type="entry name" value="BlueCu_1"/>
</dbReference>